<evidence type="ECO:0000256" key="1">
    <source>
        <dbReference type="SAM" id="MobiDB-lite"/>
    </source>
</evidence>
<feature type="region of interest" description="Disordered" evidence="1">
    <location>
        <begin position="1"/>
        <end position="57"/>
    </location>
</feature>
<feature type="non-terminal residue" evidence="2">
    <location>
        <position position="1"/>
    </location>
</feature>
<accession>A0AAV7TT06</accession>
<keyword evidence="3" id="KW-1185">Reference proteome</keyword>
<gene>
    <name evidence="2" type="ORF">NDU88_004589</name>
</gene>
<feature type="compositionally biased region" description="Polar residues" evidence="1">
    <location>
        <begin position="24"/>
        <end position="42"/>
    </location>
</feature>
<dbReference type="EMBL" id="JANPWB010000006">
    <property type="protein sequence ID" value="KAJ1179355.1"/>
    <property type="molecule type" value="Genomic_DNA"/>
</dbReference>
<sequence length="57" mass="6132">VPLQSPHMPSGLLNQQDAGGHEAQQPQSFSPKSRTEGETSVSLPDYPGLAFLEDKPE</sequence>
<evidence type="ECO:0000313" key="3">
    <source>
        <dbReference type="Proteomes" id="UP001066276"/>
    </source>
</evidence>
<reference evidence="2" key="1">
    <citation type="journal article" date="2022" name="bioRxiv">
        <title>Sequencing and chromosome-scale assembly of the giantPleurodeles waltlgenome.</title>
        <authorList>
            <person name="Brown T."/>
            <person name="Elewa A."/>
            <person name="Iarovenko S."/>
            <person name="Subramanian E."/>
            <person name="Araus A.J."/>
            <person name="Petzold A."/>
            <person name="Susuki M."/>
            <person name="Suzuki K.-i.T."/>
            <person name="Hayashi T."/>
            <person name="Toyoda A."/>
            <person name="Oliveira C."/>
            <person name="Osipova E."/>
            <person name="Leigh N.D."/>
            <person name="Simon A."/>
            <person name="Yun M.H."/>
        </authorList>
    </citation>
    <scope>NUCLEOTIDE SEQUENCE</scope>
    <source>
        <strain evidence="2">20211129_DDA</strain>
        <tissue evidence="2">Liver</tissue>
    </source>
</reference>
<dbReference type="Proteomes" id="UP001066276">
    <property type="component" value="Chromosome 3_2"/>
</dbReference>
<protein>
    <submittedName>
        <fullName evidence="2">Uncharacterized protein</fullName>
    </submittedName>
</protein>
<name>A0AAV7TT06_PLEWA</name>
<evidence type="ECO:0000313" key="2">
    <source>
        <dbReference type="EMBL" id="KAJ1179355.1"/>
    </source>
</evidence>
<comment type="caution">
    <text evidence="2">The sequence shown here is derived from an EMBL/GenBank/DDBJ whole genome shotgun (WGS) entry which is preliminary data.</text>
</comment>
<proteinExistence type="predicted"/>
<organism evidence="2 3">
    <name type="scientific">Pleurodeles waltl</name>
    <name type="common">Iberian ribbed newt</name>
    <dbReference type="NCBI Taxonomy" id="8319"/>
    <lineage>
        <taxon>Eukaryota</taxon>
        <taxon>Metazoa</taxon>
        <taxon>Chordata</taxon>
        <taxon>Craniata</taxon>
        <taxon>Vertebrata</taxon>
        <taxon>Euteleostomi</taxon>
        <taxon>Amphibia</taxon>
        <taxon>Batrachia</taxon>
        <taxon>Caudata</taxon>
        <taxon>Salamandroidea</taxon>
        <taxon>Salamandridae</taxon>
        <taxon>Pleurodelinae</taxon>
        <taxon>Pleurodeles</taxon>
    </lineage>
</organism>
<dbReference type="AlphaFoldDB" id="A0AAV7TT06"/>
<feature type="non-terminal residue" evidence="2">
    <location>
        <position position="57"/>
    </location>
</feature>